<evidence type="ECO:0000256" key="2">
    <source>
        <dbReference type="ARBA" id="ARBA00022630"/>
    </source>
</evidence>
<dbReference type="AlphaFoldDB" id="A0A9J6BHZ8"/>
<evidence type="ECO:0000256" key="4">
    <source>
        <dbReference type="ARBA" id="ARBA00023002"/>
    </source>
</evidence>
<dbReference type="Pfam" id="PF00743">
    <property type="entry name" value="FMO-like"/>
    <property type="match status" value="1"/>
</dbReference>
<evidence type="ECO:0000256" key="3">
    <source>
        <dbReference type="ARBA" id="ARBA00022827"/>
    </source>
</evidence>
<keyword evidence="7" id="KW-1185">Reference proteome</keyword>
<sequence>MKVAIIGCGPSGLCAIKNCISEKFEVVAFEQSSEVGGEWNLNSKIGPNVHSKIYEGLVTNLAKELMQFSDFFYDENVIESYLTPDKVQKYFLKYTEKFN</sequence>
<dbReference type="GO" id="GO:0050661">
    <property type="term" value="F:NADP binding"/>
    <property type="evidence" value="ECO:0007669"/>
    <property type="project" value="InterPro"/>
</dbReference>
<proteinExistence type="inferred from homology"/>
<organism evidence="6 7">
    <name type="scientific">Polypedilum vanderplanki</name>
    <name type="common">Sleeping chironomid midge</name>
    <dbReference type="NCBI Taxonomy" id="319348"/>
    <lineage>
        <taxon>Eukaryota</taxon>
        <taxon>Metazoa</taxon>
        <taxon>Ecdysozoa</taxon>
        <taxon>Arthropoda</taxon>
        <taxon>Hexapoda</taxon>
        <taxon>Insecta</taxon>
        <taxon>Pterygota</taxon>
        <taxon>Neoptera</taxon>
        <taxon>Endopterygota</taxon>
        <taxon>Diptera</taxon>
        <taxon>Nematocera</taxon>
        <taxon>Chironomoidea</taxon>
        <taxon>Chironomidae</taxon>
        <taxon>Chironominae</taxon>
        <taxon>Polypedilum</taxon>
        <taxon>Polypedilum</taxon>
    </lineage>
</organism>
<dbReference type="Proteomes" id="UP001107558">
    <property type="component" value="Chromosome 4"/>
</dbReference>
<reference evidence="6" key="1">
    <citation type="submission" date="2021-03" db="EMBL/GenBank/DDBJ databases">
        <title>Chromosome level genome of the anhydrobiotic midge Polypedilum vanderplanki.</title>
        <authorList>
            <person name="Yoshida Y."/>
            <person name="Kikawada T."/>
            <person name="Gusev O."/>
        </authorList>
    </citation>
    <scope>NUCLEOTIDE SEQUENCE</scope>
    <source>
        <strain evidence="6">NIAS01</strain>
        <tissue evidence="6">Whole body or cell culture</tissue>
    </source>
</reference>
<dbReference type="EC" id="1.-.-.-" evidence="5"/>
<dbReference type="EMBL" id="JADBJN010000004">
    <property type="protein sequence ID" value="KAG5669183.1"/>
    <property type="molecule type" value="Genomic_DNA"/>
</dbReference>
<dbReference type="InterPro" id="IPR020946">
    <property type="entry name" value="Flavin_mOase-like"/>
</dbReference>
<comment type="cofactor">
    <cofactor evidence="5">
        <name>FAD</name>
        <dbReference type="ChEBI" id="CHEBI:57692"/>
    </cofactor>
</comment>
<name>A0A9J6BHZ8_POLVA</name>
<keyword evidence="4 5" id="KW-0560">Oxidoreductase</keyword>
<dbReference type="SUPFAM" id="SSF51905">
    <property type="entry name" value="FAD/NAD(P)-binding domain"/>
    <property type="match status" value="1"/>
</dbReference>
<accession>A0A9J6BHZ8</accession>
<keyword evidence="2 5" id="KW-0285">Flavoprotein</keyword>
<keyword evidence="5" id="KW-0503">Monooxygenase</keyword>
<evidence type="ECO:0000256" key="5">
    <source>
        <dbReference type="RuleBase" id="RU361177"/>
    </source>
</evidence>
<dbReference type="PANTHER" id="PTHR23023">
    <property type="entry name" value="DIMETHYLANILINE MONOOXYGENASE"/>
    <property type="match status" value="1"/>
</dbReference>
<dbReference type="InterPro" id="IPR050346">
    <property type="entry name" value="FMO-like"/>
</dbReference>
<comment type="caution">
    <text evidence="6">The sequence shown here is derived from an EMBL/GenBank/DDBJ whole genome shotgun (WGS) entry which is preliminary data.</text>
</comment>
<dbReference type="GO" id="GO:0004499">
    <property type="term" value="F:N,N-dimethylaniline monooxygenase activity"/>
    <property type="evidence" value="ECO:0007669"/>
    <property type="project" value="InterPro"/>
</dbReference>
<gene>
    <name evidence="6" type="ORF">PVAND_017077</name>
</gene>
<dbReference type="InterPro" id="IPR036188">
    <property type="entry name" value="FAD/NAD-bd_sf"/>
</dbReference>
<evidence type="ECO:0000313" key="6">
    <source>
        <dbReference type="EMBL" id="KAG5669183.1"/>
    </source>
</evidence>
<protein>
    <recommendedName>
        <fullName evidence="5">Flavin-containing monooxygenase</fullName>
        <ecNumber evidence="5">1.-.-.-</ecNumber>
    </recommendedName>
</protein>
<keyword evidence="3 5" id="KW-0274">FAD</keyword>
<evidence type="ECO:0000313" key="7">
    <source>
        <dbReference type="Proteomes" id="UP001107558"/>
    </source>
</evidence>
<dbReference type="OrthoDB" id="66881at2759"/>
<dbReference type="Gene3D" id="3.50.50.60">
    <property type="entry name" value="FAD/NAD(P)-binding domain"/>
    <property type="match status" value="1"/>
</dbReference>
<dbReference type="GO" id="GO:0050660">
    <property type="term" value="F:flavin adenine dinucleotide binding"/>
    <property type="evidence" value="ECO:0007669"/>
    <property type="project" value="InterPro"/>
</dbReference>
<evidence type="ECO:0000256" key="1">
    <source>
        <dbReference type="ARBA" id="ARBA00009183"/>
    </source>
</evidence>
<comment type="similarity">
    <text evidence="1 5">Belongs to the FMO family.</text>
</comment>